<sequence length="353" mass="38897">MELLRQTALSLYEEYENSDVCGASSLKIARVRAHGEKSCPATYEIEEAFKATVLSCISFLSSLTCPDDDKSETASLLLVCTSTSGNGSTYGGLGMSKSGFLDLVDALDLDRNVLQPLVSNVFGFLEFSEGKDTSTYFLADARMKLMWSFNFATSQTKAILIARCEPPDVQRRSQGVLTELLASLRQQRENIFNPYILLFISLVHMAARECSSNEKTRTLKRPPDRSTTSEQINNAFASGTELGNLDVPARHIEALTASLAGEERRMDIVDSLLDALSDQRTWRHGFEASLINARRLELCERDINVFAAVIRPLRQQVAASRSAAKYTAARAQSQSQLVSNTLSSPLETSTKVP</sequence>
<dbReference type="AlphaFoldDB" id="A0A9W8NJT5"/>
<dbReference type="Proteomes" id="UP001148614">
    <property type="component" value="Unassembled WGS sequence"/>
</dbReference>
<organism evidence="1 2">
    <name type="scientific">Xylaria arbuscula</name>
    <dbReference type="NCBI Taxonomy" id="114810"/>
    <lineage>
        <taxon>Eukaryota</taxon>
        <taxon>Fungi</taxon>
        <taxon>Dikarya</taxon>
        <taxon>Ascomycota</taxon>
        <taxon>Pezizomycotina</taxon>
        <taxon>Sordariomycetes</taxon>
        <taxon>Xylariomycetidae</taxon>
        <taxon>Xylariales</taxon>
        <taxon>Xylariaceae</taxon>
        <taxon>Xylaria</taxon>
    </lineage>
</organism>
<dbReference type="EMBL" id="JANPWZ010000278">
    <property type="protein sequence ID" value="KAJ3577986.1"/>
    <property type="molecule type" value="Genomic_DNA"/>
</dbReference>
<keyword evidence="2" id="KW-1185">Reference proteome</keyword>
<evidence type="ECO:0000313" key="2">
    <source>
        <dbReference type="Proteomes" id="UP001148614"/>
    </source>
</evidence>
<gene>
    <name evidence="1" type="ORF">NPX13_g2580</name>
</gene>
<protein>
    <submittedName>
        <fullName evidence="1">Uncharacterized protein</fullName>
    </submittedName>
</protein>
<proteinExistence type="predicted"/>
<name>A0A9W8NJT5_9PEZI</name>
<accession>A0A9W8NJT5</accession>
<comment type="caution">
    <text evidence="1">The sequence shown here is derived from an EMBL/GenBank/DDBJ whole genome shotgun (WGS) entry which is preliminary data.</text>
</comment>
<evidence type="ECO:0000313" key="1">
    <source>
        <dbReference type="EMBL" id="KAJ3577986.1"/>
    </source>
</evidence>
<reference evidence="1" key="1">
    <citation type="submission" date="2022-07" db="EMBL/GenBank/DDBJ databases">
        <title>Genome Sequence of Xylaria arbuscula.</title>
        <authorList>
            <person name="Buettner E."/>
        </authorList>
    </citation>
    <scope>NUCLEOTIDE SEQUENCE</scope>
    <source>
        <strain evidence="1">VT107</strain>
    </source>
</reference>